<dbReference type="InterPro" id="IPR029035">
    <property type="entry name" value="DHS-like_NAD/FAD-binding_dom"/>
</dbReference>
<dbReference type="InterPro" id="IPR012000">
    <property type="entry name" value="Thiamin_PyroP_enz_cen_dom"/>
</dbReference>
<dbReference type="SUPFAM" id="SSF52467">
    <property type="entry name" value="DHS-like NAD/FAD-binding domain"/>
    <property type="match status" value="1"/>
</dbReference>
<dbReference type="RefSeq" id="WP_082082662.1">
    <property type="nucleotide sequence ID" value="NZ_KQ235878.1"/>
</dbReference>
<evidence type="ECO:0000259" key="6">
    <source>
        <dbReference type="Pfam" id="PF02776"/>
    </source>
</evidence>
<dbReference type="GO" id="GO:0000287">
    <property type="term" value="F:magnesium ion binding"/>
    <property type="evidence" value="ECO:0007669"/>
    <property type="project" value="InterPro"/>
</dbReference>
<accession>A0A0J9C5J3</accession>
<dbReference type="Pfam" id="PF02775">
    <property type="entry name" value="TPP_enzyme_C"/>
    <property type="match status" value="1"/>
</dbReference>
<dbReference type="Gene3D" id="3.40.50.970">
    <property type="match status" value="2"/>
</dbReference>
<dbReference type="InterPro" id="IPR045229">
    <property type="entry name" value="TPP_enz"/>
</dbReference>
<evidence type="ECO:0000313" key="7">
    <source>
        <dbReference type="EMBL" id="KMW19686.1"/>
    </source>
</evidence>
<evidence type="ECO:0000256" key="2">
    <source>
        <dbReference type="ARBA" id="ARBA00023052"/>
    </source>
</evidence>
<protein>
    <recommendedName>
        <fullName evidence="9">Glyoxylate carboligase</fullName>
    </recommendedName>
</protein>
<feature type="domain" description="Thiamine pyrophosphate enzyme central" evidence="4">
    <location>
        <begin position="190"/>
        <end position="326"/>
    </location>
</feature>
<feature type="domain" description="Thiamine pyrophosphate enzyme N-terminal TPP-binding" evidence="6">
    <location>
        <begin position="3"/>
        <end position="115"/>
    </location>
</feature>
<dbReference type="PATRIC" id="fig|742734.4.peg.2608"/>
<organism evidence="7 8">
    <name type="scientific">[Clostridium] citroniae WAL-19142</name>
    <dbReference type="NCBI Taxonomy" id="742734"/>
    <lineage>
        <taxon>Bacteria</taxon>
        <taxon>Bacillati</taxon>
        <taxon>Bacillota</taxon>
        <taxon>Clostridia</taxon>
        <taxon>Lachnospirales</taxon>
        <taxon>Lachnospiraceae</taxon>
        <taxon>Enterocloster</taxon>
    </lineage>
</organism>
<dbReference type="Pfam" id="PF00205">
    <property type="entry name" value="TPP_enzyme_M"/>
    <property type="match status" value="1"/>
</dbReference>
<comment type="similarity">
    <text evidence="1 3">Belongs to the TPP enzyme family.</text>
</comment>
<name>A0A0J9C5J3_9FIRM</name>
<evidence type="ECO:0000256" key="1">
    <source>
        <dbReference type="ARBA" id="ARBA00007812"/>
    </source>
</evidence>
<reference evidence="7 8" key="1">
    <citation type="submission" date="2011-04" db="EMBL/GenBank/DDBJ databases">
        <title>The Genome Sequence of Clostridium citroniae WAL-19142.</title>
        <authorList>
            <consortium name="The Broad Institute Genome Sequencing Platform"/>
            <person name="Earl A."/>
            <person name="Ward D."/>
            <person name="Feldgarden M."/>
            <person name="Gevers D."/>
            <person name="Warren Y.A."/>
            <person name="Tyrrell K.L."/>
            <person name="Citron D.M."/>
            <person name="Goldstein E.J."/>
            <person name="Daigneault M."/>
            <person name="Allen-Vercoe E."/>
            <person name="Young S.K."/>
            <person name="Zeng Q."/>
            <person name="Gargeya S."/>
            <person name="Fitzgerald M."/>
            <person name="Haas B."/>
            <person name="Abouelleil A."/>
            <person name="Alvarado L."/>
            <person name="Arachchi H.M."/>
            <person name="Berlin A."/>
            <person name="Brown A."/>
            <person name="Chapman S.B."/>
            <person name="Chen Z."/>
            <person name="Dunbar C."/>
            <person name="Freedman E."/>
            <person name="Gearin G."/>
            <person name="Gellesch M."/>
            <person name="Goldberg J."/>
            <person name="Griggs A."/>
            <person name="Gujja S."/>
            <person name="Heilman E.R."/>
            <person name="Heiman D."/>
            <person name="Howarth C."/>
            <person name="Larson L."/>
            <person name="Lui A."/>
            <person name="MacDonald P.J."/>
            <person name="Mehta T."/>
            <person name="Montmayeur A."/>
            <person name="Murphy C."/>
            <person name="Neiman D."/>
            <person name="Pearson M."/>
            <person name="Priest M."/>
            <person name="Roberts A."/>
            <person name="Saif S."/>
            <person name="Shea T."/>
            <person name="Shenoy N."/>
            <person name="Sisk P."/>
            <person name="Stolte C."/>
            <person name="Sykes S."/>
            <person name="White J."/>
            <person name="Yandava C."/>
            <person name="Wortman J."/>
            <person name="Nusbaum C."/>
            <person name="Birren B."/>
        </authorList>
    </citation>
    <scope>NUCLEOTIDE SEQUENCE [LARGE SCALE GENOMIC DNA]</scope>
    <source>
        <strain evidence="7 8">WAL-19142</strain>
    </source>
</reference>
<evidence type="ECO:0000256" key="3">
    <source>
        <dbReference type="RuleBase" id="RU362132"/>
    </source>
</evidence>
<evidence type="ECO:0000259" key="4">
    <source>
        <dbReference type="Pfam" id="PF00205"/>
    </source>
</evidence>
<dbReference type="FunFam" id="3.40.50.970:FF:000007">
    <property type="entry name" value="Acetolactate synthase"/>
    <property type="match status" value="1"/>
</dbReference>
<dbReference type="Proteomes" id="UP000037392">
    <property type="component" value="Unassembled WGS sequence"/>
</dbReference>
<dbReference type="GO" id="GO:0009099">
    <property type="term" value="P:L-valine biosynthetic process"/>
    <property type="evidence" value="ECO:0007669"/>
    <property type="project" value="TreeGrafter"/>
</dbReference>
<dbReference type="AlphaFoldDB" id="A0A0J9C5J3"/>
<keyword evidence="2 3" id="KW-0786">Thiamine pyrophosphate</keyword>
<dbReference type="Pfam" id="PF02776">
    <property type="entry name" value="TPP_enzyme_N"/>
    <property type="match status" value="1"/>
</dbReference>
<dbReference type="PANTHER" id="PTHR18968">
    <property type="entry name" value="THIAMINE PYROPHOSPHATE ENZYMES"/>
    <property type="match status" value="1"/>
</dbReference>
<dbReference type="InterPro" id="IPR029061">
    <property type="entry name" value="THDP-binding"/>
</dbReference>
<dbReference type="GO" id="GO:0005948">
    <property type="term" value="C:acetolactate synthase complex"/>
    <property type="evidence" value="ECO:0007669"/>
    <property type="project" value="TreeGrafter"/>
</dbReference>
<dbReference type="GO" id="GO:0009028">
    <property type="term" value="F:tartronate-semialdehyde synthase activity"/>
    <property type="evidence" value="ECO:0007669"/>
    <property type="project" value="TreeGrafter"/>
</dbReference>
<proteinExistence type="inferred from homology"/>
<dbReference type="InterPro" id="IPR012001">
    <property type="entry name" value="Thiamin_PyroP_enz_TPP-bd_dom"/>
</dbReference>
<dbReference type="CDD" id="cd07035">
    <property type="entry name" value="TPP_PYR_POX_like"/>
    <property type="match status" value="1"/>
</dbReference>
<dbReference type="PANTHER" id="PTHR18968:SF14">
    <property type="entry name" value="GLYOXYLATE CARBOLIGASE"/>
    <property type="match status" value="1"/>
</dbReference>
<feature type="domain" description="Thiamine pyrophosphate enzyme TPP-binding" evidence="5">
    <location>
        <begin position="387"/>
        <end position="532"/>
    </location>
</feature>
<dbReference type="EMBL" id="ADLK01000020">
    <property type="protein sequence ID" value="KMW19686.1"/>
    <property type="molecule type" value="Genomic_DNA"/>
</dbReference>
<dbReference type="OrthoDB" id="4494979at2"/>
<dbReference type="GeneID" id="93164083"/>
<dbReference type="GO" id="GO:0009097">
    <property type="term" value="P:isoleucine biosynthetic process"/>
    <property type="evidence" value="ECO:0007669"/>
    <property type="project" value="TreeGrafter"/>
</dbReference>
<dbReference type="SUPFAM" id="SSF52518">
    <property type="entry name" value="Thiamin diphosphate-binding fold (THDP-binding)"/>
    <property type="match status" value="2"/>
</dbReference>
<dbReference type="GO" id="GO:0030976">
    <property type="term" value="F:thiamine pyrophosphate binding"/>
    <property type="evidence" value="ECO:0007669"/>
    <property type="project" value="InterPro"/>
</dbReference>
<dbReference type="Gene3D" id="3.40.50.1220">
    <property type="entry name" value="TPP-binding domain"/>
    <property type="match status" value="1"/>
</dbReference>
<evidence type="ECO:0000259" key="5">
    <source>
        <dbReference type="Pfam" id="PF02775"/>
    </source>
</evidence>
<sequence length="564" mass="61073">MKMTVAQAIVEIMCKEGIHTAFGIPGAAINPVYKYMENAPIEHFTMRHEEACVHAADGYQRAKNEIALAICSAGPGATNFVTGLYTAFIDSMPVLCVVGQANANQLKQEPFQCVDMPDIVKTVTKKAWSVLKAEDIVDVMKEAFYLMREGRPGPVLVELPLDVQKAELDFDIDSYVPMEIPVVAPDMDKIKEAVQMVKASKAPVIIMGGGCFISHCTDEVVKLAEMLQAPVVTTYQAKGGIPEDHPLNAGHVGIQVGQPIGNKIFLDSDLVIGIGNRFSDRHTGDLATYCKDRKFIHINIEPSQIGMVFEPELGIVSDAKLATEALIAEVKAAGVQPINPARAAEISKLREELARKTDYDCSPIMPHRVFQEVNEAFDDETYYTVGCGITQIWSGQLQKINKAGKYLPSGGAGTLGYEVPAAFGVKVAHPECNSVTVVGDFGLTFMGEEIAVASAFKKPIIVVVVNNAYLGLIRQNQKGYGFEYAVEMPYNQDGTIDYVKLGEAYGCVAERVFSPEELTAALVRAKASTEASGRCYLIDAICVKTQLCDMGGSIAAVKSWAPEA</sequence>
<dbReference type="GO" id="GO:0050660">
    <property type="term" value="F:flavin adenine dinucleotide binding"/>
    <property type="evidence" value="ECO:0007669"/>
    <property type="project" value="TreeGrafter"/>
</dbReference>
<evidence type="ECO:0008006" key="9">
    <source>
        <dbReference type="Google" id="ProtNLM"/>
    </source>
</evidence>
<evidence type="ECO:0000313" key="8">
    <source>
        <dbReference type="Proteomes" id="UP000037392"/>
    </source>
</evidence>
<dbReference type="InterPro" id="IPR011766">
    <property type="entry name" value="TPP_enzyme_TPP-bd"/>
</dbReference>
<gene>
    <name evidence="7" type="ORF">HMPREF9470_02426</name>
</gene>
<comment type="caution">
    <text evidence="7">The sequence shown here is derived from an EMBL/GenBank/DDBJ whole genome shotgun (WGS) entry which is preliminary data.</text>
</comment>